<sequence length="41" mass="4885">MESSKNKPERLNKAIKRILGETFERAGFKYDSNNEWVRNNN</sequence>
<dbReference type="RefSeq" id="WP_276326180.1">
    <property type="nucleotide sequence ID" value="NZ_JQKC01000077.1"/>
</dbReference>
<dbReference type="Proteomes" id="UP000036923">
    <property type="component" value="Unassembled WGS sequence"/>
</dbReference>
<reference evidence="2" key="1">
    <citation type="submission" date="2015-07" db="EMBL/GenBank/DDBJ databases">
        <title>Near-Complete Genome Sequence of the Cellulolytic Bacterium Bacteroides (Pseudobacteroides) cellulosolvens ATCC 35603.</title>
        <authorList>
            <person name="Dassa B."/>
            <person name="Utturkar S.M."/>
            <person name="Klingeman D.M."/>
            <person name="Hurt R.A."/>
            <person name="Keller M."/>
            <person name="Xu J."/>
            <person name="Reddy Y.H.K."/>
            <person name="Borovok I."/>
            <person name="Grinberg I.R."/>
            <person name="Lamed R."/>
            <person name="Zhivin O."/>
            <person name="Bayer E.A."/>
            <person name="Brown S.D."/>
        </authorList>
    </citation>
    <scope>NUCLEOTIDE SEQUENCE [LARGE SCALE GENOMIC DNA]</scope>
    <source>
        <strain evidence="2">DSM 2933</strain>
    </source>
</reference>
<comment type="caution">
    <text evidence="1">The sequence shown here is derived from an EMBL/GenBank/DDBJ whole genome shotgun (WGS) entry which is preliminary data.</text>
</comment>
<dbReference type="STRING" id="398512.Bccel_3178"/>
<dbReference type="EMBL" id="LGTC01000001">
    <property type="protein sequence ID" value="KNY27907.1"/>
    <property type="molecule type" value="Genomic_DNA"/>
</dbReference>
<evidence type="ECO:0000313" key="2">
    <source>
        <dbReference type="Proteomes" id="UP000036923"/>
    </source>
</evidence>
<organism evidence="1 2">
    <name type="scientific">Pseudobacteroides cellulosolvens ATCC 35603 = DSM 2933</name>
    <dbReference type="NCBI Taxonomy" id="398512"/>
    <lineage>
        <taxon>Bacteria</taxon>
        <taxon>Bacillati</taxon>
        <taxon>Bacillota</taxon>
        <taxon>Clostridia</taxon>
        <taxon>Eubacteriales</taxon>
        <taxon>Oscillospiraceae</taxon>
        <taxon>Pseudobacteroides</taxon>
    </lineage>
</organism>
<gene>
    <name evidence="1" type="ORF">Bccel_3178</name>
</gene>
<dbReference type="AlphaFoldDB" id="A0A0L6JR91"/>
<name>A0A0L6JR91_9FIRM</name>
<accession>A0A0L6JR91</accession>
<protein>
    <submittedName>
        <fullName evidence="1">Uncharacterized protein</fullName>
    </submittedName>
</protein>
<proteinExistence type="predicted"/>
<keyword evidence="2" id="KW-1185">Reference proteome</keyword>
<evidence type="ECO:0000313" key="1">
    <source>
        <dbReference type="EMBL" id="KNY27907.1"/>
    </source>
</evidence>